<accession>A0A1F4VPC4</accession>
<gene>
    <name evidence="1" type="ORF">A3A70_00300</name>
</gene>
<sequence>MSWAELAVICHRDILMPDVPHSEIRKQIISAVSVVLSGYRDSEGGEIWSLQKALATVLTAPDQVNKLKGREFWVLLRLGAHEQYAPDYGEISEALKSEIEKGFTGYWAKRFRLHVQVQFKYTSRSSETTQDGDLTITRDSTCQVQAIHNKVYVIDTPSTQFD</sequence>
<proteinExistence type="predicted"/>
<evidence type="ECO:0000313" key="1">
    <source>
        <dbReference type="EMBL" id="OGC58895.1"/>
    </source>
</evidence>
<comment type="caution">
    <text evidence="1">The sequence shown here is derived from an EMBL/GenBank/DDBJ whole genome shotgun (WGS) entry which is preliminary data.</text>
</comment>
<dbReference type="EMBL" id="MEVK01000028">
    <property type="protein sequence ID" value="OGC58895.1"/>
    <property type="molecule type" value="Genomic_DNA"/>
</dbReference>
<organism evidence="1 2">
    <name type="scientific">candidate division WWE3 bacterium RIFCSPLOWO2_01_FULL_42_11</name>
    <dbReference type="NCBI Taxonomy" id="1802627"/>
    <lineage>
        <taxon>Bacteria</taxon>
        <taxon>Katanobacteria</taxon>
    </lineage>
</organism>
<name>A0A1F4VPC4_UNCKA</name>
<protein>
    <submittedName>
        <fullName evidence="1">Uncharacterized protein</fullName>
    </submittedName>
</protein>
<evidence type="ECO:0000313" key="2">
    <source>
        <dbReference type="Proteomes" id="UP000178964"/>
    </source>
</evidence>
<reference evidence="1 2" key="1">
    <citation type="journal article" date="2016" name="Nat. Commun.">
        <title>Thousands of microbial genomes shed light on interconnected biogeochemical processes in an aquifer system.</title>
        <authorList>
            <person name="Anantharaman K."/>
            <person name="Brown C.T."/>
            <person name="Hug L.A."/>
            <person name="Sharon I."/>
            <person name="Castelle C.J."/>
            <person name="Probst A.J."/>
            <person name="Thomas B.C."/>
            <person name="Singh A."/>
            <person name="Wilkins M.J."/>
            <person name="Karaoz U."/>
            <person name="Brodie E.L."/>
            <person name="Williams K.H."/>
            <person name="Hubbard S.S."/>
            <person name="Banfield J.F."/>
        </authorList>
    </citation>
    <scope>NUCLEOTIDE SEQUENCE [LARGE SCALE GENOMIC DNA]</scope>
</reference>
<dbReference type="AlphaFoldDB" id="A0A1F4VPC4"/>
<dbReference type="Proteomes" id="UP000178964">
    <property type="component" value="Unassembled WGS sequence"/>
</dbReference>